<feature type="region of interest" description="Disordered" evidence="3">
    <location>
        <begin position="76"/>
        <end position="101"/>
    </location>
</feature>
<dbReference type="EMBL" id="ML170166">
    <property type="protein sequence ID" value="TDL24628.1"/>
    <property type="molecule type" value="Genomic_DNA"/>
</dbReference>
<evidence type="ECO:0000256" key="2">
    <source>
        <dbReference type="ARBA" id="ARBA00023157"/>
    </source>
</evidence>
<organism evidence="4 5">
    <name type="scientific">Rickenella mellea</name>
    <dbReference type="NCBI Taxonomy" id="50990"/>
    <lineage>
        <taxon>Eukaryota</taxon>
        <taxon>Fungi</taxon>
        <taxon>Dikarya</taxon>
        <taxon>Basidiomycota</taxon>
        <taxon>Agaricomycotina</taxon>
        <taxon>Agaricomycetes</taxon>
        <taxon>Hymenochaetales</taxon>
        <taxon>Rickenellaceae</taxon>
        <taxon>Rickenella</taxon>
    </lineage>
</organism>
<evidence type="ECO:0000313" key="5">
    <source>
        <dbReference type="Proteomes" id="UP000294933"/>
    </source>
</evidence>
<reference evidence="4 5" key="1">
    <citation type="submission" date="2018-06" db="EMBL/GenBank/DDBJ databases">
        <title>A transcriptomic atlas of mushroom development highlights an independent origin of complex multicellularity.</title>
        <authorList>
            <consortium name="DOE Joint Genome Institute"/>
            <person name="Krizsan K."/>
            <person name="Almasi E."/>
            <person name="Merenyi Z."/>
            <person name="Sahu N."/>
            <person name="Viragh M."/>
            <person name="Koszo T."/>
            <person name="Mondo S."/>
            <person name="Kiss B."/>
            <person name="Balint B."/>
            <person name="Kues U."/>
            <person name="Barry K."/>
            <person name="Hegedus J.C."/>
            <person name="Henrissat B."/>
            <person name="Johnson J."/>
            <person name="Lipzen A."/>
            <person name="Ohm R."/>
            <person name="Nagy I."/>
            <person name="Pangilinan J."/>
            <person name="Yan J."/>
            <person name="Xiong Y."/>
            <person name="Grigoriev I.V."/>
            <person name="Hibbett D.S."/>
            <person name="Nagy L.G."/>
        </authorList>
    </citation>
    <scope>NUCLEOTIDE SEQUENCE [LARGE SCALE GENOMIC DNA]</scope>
    <source>
        <strain evidence="4 5">SZMC22713</strain>
    </source>
</reference>
<feature type="compositionally biased region" description="Pro residues" evidence="3">
    <location>
        <begin position="89"/>
        <end position="101"/>
    </location>
</feature>
<accession>A0A4Y7QBM4</accession>
<dbReference type="VEuPathDB" id="FungiDB:BD410DRAFT_767184"/>
<evidence type="ECO:0000256" key="1">
    <source>
        <dbReference type="ARBA" id="ARBA00006196"/>
    </source>
</evidence>
<dbReference type="PANTHER" id="PTHR46403:SF1">
    <property type="entry name" value="TP53-REGULATED INHIBITOR OF APOPTOSIS 1"/>
    <property type="match status" value="1"/>
</dbReference>
<feature type="compositionally biased region" description="Basic and acidic residues" evidence="3">
    <location>
        <begin position="76"/>
        <end position="87"/>
    </location>
</feature>
<dbReference type="GO" id="GO:0005634">
    <property type="term" value="C:nucleus"/>
    <property type="evidence" value="ECO:0007669"/>
    <property type="project" value="TreeGrafter"/>
</dbReference>
<dbReference type="GO" id="GO:0005829">
    <property type="term" value="C:cytosol"/>
    <property type="evidence" value="ECO:0007669"/>
    <property type="project" value="TreeGrafter"/>
</dbReference>
<dbReference type="GO" id="GO:0045332">
    <property type="term" value="P:phospholipid translocation"/>
    <property type="evidence" value="ECO:0007669"/>
    <property type="project" value="TreeGrafter"/>
</dbReference>
<dbReference type="Pfam" id="PF05254">
    <property type="entry name" value="UPF0203"/>
    <property type="match status" value="1"/>
</dbReference>
<dbReference type="InterPro" id="IPR007918">
    <property type="entry name" value="MDM35_apoptosis"/>
</dbReference>
<dbReference type="PANTHER" id="PTHR46403">
    <property type="entry name" value="TP53-REGULATED INHIBITOR OF APOPTOSIS 1"/>
    <property type="match status" value="1"/>
</dbReference>
<keyword evidence="5" id="KW-1185">Reference proteome</keyword>
<dbReference type="STRING" id="50990.A0A4Y7QBM4"/>
<dbReference type="AlphaFoldDB" id="A0A4Y7QBM4"/>
<sequence>MAHSLSPECTPLKQEYDTCFNAWFEGYLQPVVAATPELRAEQTAAKTEEYNQKCGKIWESYRDCVQQRAVKAKGLEDLLGEARKENPLTKPPPPPPADAET</sequence>
<name>A0A4Y7QBM4_9AGAM</name>
<dbReference type="OrthoDB" id="19091at2759"/>
<protein>
    <submittedName>
        <fullName evidence="4">Uncharacterized protein</fullName>
    </submittedName>
</protein>
<dbReference type="GO" id="GO:1990050">
    <property type="term" value="F:phosphatidic acid transfer activity"/>
    <property type="evidence" value="ECO:0007669"/>
    <property type="project" value="TreeGrafter"/>
</dbReference>
<proteinExistence type="inferred from homology"/>
<comment type="similarity">
    <text evidence="1">Belongs to the TRIAP1/MDM35 family.</text>
</comment>
<dbReference type="GO" id="GO:0005758">
    <property type="term" value="C:mitochondrial intermembrane space"/>
    <property type="evidence" value="ECO:0007669"/>
    <property type="project" value="TreeGrafter"/>
</dbReference>
<evidence type="ECO:0000313" key="4">
    <source>
        <dbReference type="EMBL" id="TDL24628.1"/>
    </source>
</evidence>
<dbReference type="Proteomes" id="UP000294933">
    <property type="component" value="Unassembled WGS sequence"/>
</dbReference>
<keyword evidence="2" id="KW-1015">Disulfide bond</keyword>
<gene>
    <name evidence="4" type="ORF">BD410DRAFT_767184</name>
</gene>
<evidence type="ECO:0000256" key="3">
    <source>
        <dbReference type="SAM" id="MobiDB-lite"/>
    </source>
</evidence>